<dbReference type="KEGG" id="ame:113219140"/>
<dbReference type="Proteomes" id="UP000005203">
    <property type="component" value="Linkage group LG1"/>
</dbReference>
<evidence type="ECO:0000313" key="2">
    <source>
        <dbReference type="EnsemblMetazoa" id="XP_026299859"/>
    </source>
</evidence>
<reference evidence="3" key="3">
    <citation type="submission" date="2025-05" db="UniProtKB">
        <authorList>
            <consortium name="RefSeq"/>
        </authorList>
    </citation>
    <scope>NUCLEOTIDE SEQUENCE [LARGE SCALE GENOMIC DNA]</scope>
    <source>
        <strain evidence="3">DH4</strain>
    </source>
</reference>
<protein>
    <submittedName>
        <fullName evidence="4">Uncharacterized protein LOC113219140</fullName>
    </submittedName>
</protein>
<sequence length="327" mass="35938">MSSSSGTAREGFVRWEDEDESEGDGTREASPSAVGSVSRASGRNAAHTRAPHWRANRINTRADAYNGEQWGGGKGRRATKRSYLLQGTVSRGPQAVYQHAAHRLCSLVSGAHNTSQRRAERPGADRTLSPRKRVLSPSLSLSLPLSLSFSLSLSLSPYLPPSHSLPFLPPSLRRRPCTSPVLSLALSLFPHFYRVSCRDTTRRAARHRIEPPADRSIHRSIRPSISRIPPVVSTSTTPASDRPTVRQTVRETAAFVARLEPSSQLFSATCARPSVWCLGVFIVREPPTVNPEPPRRYTPVGGVRPEEGRGVFFLFPPLIDICVLRTP</sequence>
<reference evidence="2" key="1">
    <citation type="submission" date="2021-01" db="UniProtKB">
        <authorList>
            <consortium name="EnsemblMetazoa"/>
        </authorList>
    </citation>
    <scope>IDENTIFICATION</scope>
    <source>
        <strain evidence="2">DH4</strain>
    </source>
</reference>
<accession>A0A8B8HAG2</accession>
<organism evidence="2">
    <name type="scientific">Apis mellifera</name>
    <name type="common">Honeybee</name>
    <dbReference type="NCBI Taxonomy" id="7460"/>
    <lineage>
        <taxon>Eukaryota</taxon>
        <taxon>Metazoa</taxon>
        <taxon>Ecdysozoa</taxon>
        <taxon>Arthropoda</taxon>
        <taxon>Hexapoda</taxon>
        <taxon>Insecta</taxon>
        <taxon>Pterygota</taxon>
        <taxon>Neoptera</taxon>
        <taxon>Endopterygota</taxon>
        <taxon>Hymenoptera</taxon>
        <taxon>Apocrita</taxon>
        <taxon>Aculeata</taxon>
        <taxon>Apoidea</taxon>
        <taxon>Anthophila</taxon>
        <taxon>Apidae</taxon>
        <taxon>Apis</taxon>
    </lineage>
</organism>
<dbReference type="EnsemblMetazoa" id="XM_026444074">
    <property type="protein sequence ID" value="XP_026299859"/>
    <property type="gene ID" value="LOC113219140"/>
</dbReference>
<feature type="region of interest" description="Disordered" evidence="1">
    <location>
        <begin position="1"/>
        <end position="78"/>
    </location>
</feature>
<gene>
    <name evidence="4" type="primary">LOC113219140</name>
</gene>
<name>A0A7M7SR93_APIME</name>
<proteinExistence type="predicted"/>
<evidence type="ECO:0000313" key="3">
    <source>
        <dbReference type="Proteomes" id="UP000005203"/>
    </source>
</evidence>
<dbReference type="RefSeq" id="XP_026299859.1">
    <property type="nucleotide sequence ID" value="XM_026444074.1"/>
</dbReference>
<dbReference type="GeneID" id="113219140"/>
<accession>A0A7M7SR93</accession>
<keyword evidence="3" id="KW-1185">Reference proteome</keyword>
<dbReference type="AlphaFoldDB" id="A0A7M7SR93"/>
<evidence type="ECO:0000256" key="1">
    <source>
        <dbReference type="SAM" id="MobiDB-lite"/>
    </source>
</evidence>
<evidence type="ECO:0000313" key="4">
    <source>
        <dbReference type="RefSeq" id="XP_026299859.1"/>
    </source>
</evidence>
<reference evidence="4" key="2">
    <citation type="submission" date="2025-04" db="UniProtKB">
        <authorList>
            <consortium name="RefSeq"/>
        </authorList>
    </citation>
    <scope>IDENTIFICATION</scope>
    <source>
        <strain evidence="4">DH4</strain>
        <tissue evidence="4">Whole body</tissue>
    </source>
</reference>